<reference evidence="1" key="2">
    <citation type="journal article" date="2024" name="Plant">
        <title>Genomic evolution and insights into agronomic trait innovations of Sesamum species.</title>
        <authorList>
            <person name="Miao H."/>
            <person name="Wang L."/>
            <person name="Qu L."/>
            <person name="Liu H."/>
            <person name="Sun Y."/>
            <person name="Le M."/>
            <person name="Wang Q."/>
            <person name="Wei S."/>
            <person name="Zheng Y."/>
            <person name="Lin W."/>
            <person name="Duan Y."/>
            <person name="Cao H."/>
            <person name="Xiong S."/>
            <person name="Wang X."/>
            <person name="Wei L."/>
            <person name="Li C."/>
            <person name="Ma Q."/>
            <person name="Ju M."/>
            <person name="Zhao R."/>
            <person name="Li G."/>
            <person name="Mu C."/>
            <person name="Tian Q."/>
            <person name="Mei H."/>
            <person name="Zhang T."/>
            <person name="Gao T."/>
            <person name="Zhang H."/>
        </authorList>
    </citation>
    <scope>NUCLEOTIDE SEQUENCE</scope>
    <source>
        <strain evidence="1">KEN1</strain>
    </source>
</reference>
<dbReference type="EMBL" id="JACGWN010000004">
    <property type="protein sequence ID" value="KAL0453565.1"/>
    <property type="molecule type" value="Genomic_DNA"/>
</dbReference>
<gene>
    <name evidence="1" type="ORF">Slati_1334600</name>
</gene>
<reference evidence="1" key="1">
    <citation type="submission" date="2020-06" db="EMBL/GenBank/DDBJ databases">
        <authorList>
            <person name="Li T."/>
            <person name="Hu X."/>
            <person name="Zhang T."/>
            <person name="Song X."/>
            <person name="Zhang H."/>
            <person name="Dai N."/>
            <person name="Sheng W."/>
            <person name="Hou X."/>
            <person name="Wei L."/>
        </authorList>
    </citation>
    <scope>NUCLEOTIDE SEQUENCE</scope>
    <source>
        <strain evidence="1">KEN1</strain>
        <tissue evidence="1">Leaf</tissue>
    </source>
</reference>
<proteinExistence type="predicted"/>
<evidence type="ECO:0000313" key="1">
    <source>
        <dbReference type="EMBL" id="KAL0453565.1"/>
    </source>
</evidence>
<name>A0AAW2XHC3_9LAMI</name>
<protein>
    <submittedName>
        <fullName evidence="1">Uncharacterized protein</fullName>
    </submittedName>
</protein>
<accession>A0AAW2XHC3</accession>
<sequence>MPRFYDSHNEGPLGRYVVPFSSHEILKIFCLTFSHDPEDSKRIMLLSVRPDPINRLALQASPPQLVRQETSSCFIVHNNGAAFLYSKYATTRETILGLRSFLTTLLWMKGLDRSKSF</sequence>
<organism evidence="1">
    <name type="scientific">Sesamum latifolium</name>
    <dbReference type="NCBI Taxonomy" id="2727402"/>
    <lineage>
        <taxon>Eukaryota</taxon>
        <taxon>Viridiplantae</taxon>
        <taxon>Streptophyta</taxon>
        <taxon>Embryophyta</taxon>
        <taxon>Tracheophyta</taxon>
        <taxon>Spermatophyta</taxon>
        <taxon>Magnoliopsida</taxon>
        <taxon>eudicotyledons</taxon>
        <taxon>Gunneridae</taxon>
        <taxon>Pentapetalae</taxon>
        <taxon>asterids</taxon>
        <taxon>lamiids</taxon>
        <taxon>Lamiales</taxon>
        <taxon>Pedaliaceae</taxon>
        <taxon>Sesamum</taxon>
    </lineage>
</organism>
<dbReference type="AlphaFoldDB" id="A0AAW2XHC3"/>
<comment type="caution">
    <text evidence="1">The sequence shown here is derived from an EMBL/GenBank/DDBJ whole genome shotgun (WGS) entry which is preliminary data.</text>
</comment>